<organism evidence="2 3">
    <name type="scientific">Lacipirellula limnantheis</name>
    <dbReference type="NCBI Taxonomy" id="2528024"/>
    <lineage>
        <taxon>Bacteria</taxon>
        <taxon>Pseudomonadati</taxon>
        <taxon>Planctomycetota</taxon>
        <taxon>Planctomycetia</taxon>
        <taxon>Pirellulales</taxon>
        <taxon>Lacipirellulaceae</taxon>
        <taxon>Lacipirellula</taxon>
    </lineage>
</organism>
<evidence type="ECO:0000313" key="3">
    <source>
        <dbReference type="Proteomes" id="UP000317909"/>
    </source>
</evidence>
<name>A0A517U4T4_9BACT</name>
<dbReference type="RefSeq" id="WP_145435394.1">
    <property type="nucleotide sequence ID" value="NZ_CP036339.1"/>
</dbReference>
<reference evidence="2 3" key="1">
    <citation type="submission" date="2019-02" db="EMBL/GenBank/DDBJ databases">
        <title>Deep-cultivation of Planctomycetes and their phenomic and genomic characterization uncovers novel biology.</title>
        <authorList>
            <person name="Wiegand S."/>
            <person name="Jogler M."/>
            <person name="Boedeker C."/>
            <person name="Pinto D."/>
            <person name="Vollmers J."/>
            <person name="Rivas-Marin E."/>
            <person name="Kohn T."/>
            <person name="Peeters S.H."/>
            <person name="Heuer A."/>
            <person name="Rast P."/>
            <person name="Oberbeckmann S."/>
            <person name="Bunk B."/>
            <person name="Jeske O."/>
            <person name="Meyerdierks A."/>
            <person name="Storesund J.E."/>
            <person name="Kallscheuer N."/>
            <person name="Luecker S."/>
            <person name="Lage O.M."/>
            <person name="Pohl T."/>
            <person name="Merkel B.J."/>
            <person name="Hornburger P."/>
            <person name="Mueller R.-W."/>
            <person name="Bruemmer F."/>
            <person name="Labrenz M."/>
            <person name="Spormann A.M."/>
            <person name="Op den Camp H."/>
            <person name="Overmann J."/>
            <person name="Amann R."/>
            <person name="Jetten M.S.M."/>
            <person name="Mascher T."/>
            <person name="Medema M.H."/>
            <person name="Devos D.P."/>
            <person name="Kaster A.-K."/>
            <person name="Ovreas L."/>
            <person name="Rohde M."/>
            <person name="Galperin M.Y."/>
            <person name="Jogler C."/>
        </authorList>
    </citation>
    <scope>NUCLEOTIDE SEQUENCE [LARGE SCALE GENOMIC DNA]</scope>
    <source>
        <strain evidence="2 3">I41</strain>
    </source>
</reference>
<gene>
    <name evidence="2" type="ORF">I41_48840</name>
</gene>
<dbReference type="EMBL" id="CP036339">
    <property type="protein sequence ID" value="QDT75644.1"/>
    <property type="molecule type" value="Genomic_DNA"/>
</dbReference>
<dbReference type="OrthoDB" id="273136at2"/>
<protein>
    <recommendedName>
        <fullName evidence="4">PEP-CTERM protein-sorting domain-containing protein</fullName>
    </recommendedName>
</protein>
<evidence type="ECO:0000313" key="2">
    <source>
        <dbReference type="EMBL" id="QDT75644.1"/>
    </source>
</evidence>
<feature type="chain" id="PRO_5022175985" description="PEP-CTERM protein-sorting domain-containing protein" evidence="1">
    <location>
        <begin position="38"/>
        <end position="276"/>
    </location>
</feature>
<evidence type="ECO:0000256" key="1">
    <source>
        <dbReference type="SAM" id="SignalP"/>
    </source>
</evidence>
<evidence type="ECO:0008006" key="4">
    <source>
        <dbReference type="Google" id="ProtNLM"/>
    </source>
</evidence>
<keyword evidence="3" id="KW-1185">Reference proteome</keyword>
<keyword evidence="1" id="KW-0732">Signal</keyword>
<dbReference type="KEGG" id="llh:I41_48840"/>
<proteinExistence type="predicted"/>
<accession>A0A517U4T4</accession>
<feature type="signal peptide" evidence="1">
    <location>
        <begin position="1"/>
        <end position="37"/>
    </location>
</feature>
<dbReference type="Proteomes" id="UP000317909">
    <property type="component" value="Chromosome"/>
</dbReference>
<dbReference type="AlphaFoldDB" id="A0A517U4T4"/>
<sequence precursor="true">MKARNLRQQRLATTKLRLACVLAAGAAMSMCCNCAEAAIHYYVGYIEVALGSEQPINVNFEGDGYDDIVLQNDVANGNVFQSLYIPYSPGKVAGFSAGDDYISDLPRGAAVNATTIGSLWQGTLAHGALAPASQFNDVTDAFIGFAFPIGPTNLYYGWLRLDVDNAAGTMLLKDWAYEDQLGVGIATGDVGIGPIAGDFDGNLRVDGADFLRWQRGLGTTYSTFDLFDWKRNYGGGLGLMPTVSAVPEPAAFGLAAAGAIAMMYKDRNAAKPARQE</sequence>